<name>A0A2P2ED21_9PROT</name>
<feature type="domain" description="TonB-dependent receptor-like beta-barrel" evidence="4">
    <location>
        <begin position="31"/>
        <end position="71"/>
    </location>
</feature>
<dbReference type="Pfam" id="PF00593">
    <property type="entry name" value="TonB_dep_Rec_b-barrel"/>
    <property type="match status" value="1"/>
</dbReference>
<evidence type="ECO:0000256" key="3">
    <source>
        <dbReference type="ARBA" id="ARBA00023237"/>
    </source>
</evidence>
<protein>
    <recommendedName>
        <fullName evidence="4">TonB-dependent receptor-like beta-barrel domain-containing protein</fullName>
    </recommendedName>
</protein>
<evidence type="ECO:0000313" key="5">
    <source>
        <dbReference type="EMBL" id="GBF58950.1"/>
    </source>
</evidence>
<evidence type="ECO:0000256" key="2">
    <source>
        <dbReference type="ARBA" id="ARBA00023136"/>
    </source>
</evidence>
<comment type="caution">
    <text evidence="5">The sequence shown here is derived from an EMBL/GenBank/DDBJ whole genome shotgun (WGS) entry which is preliminary data.</text>
</comment>
<dbReference type="InterPro" id="IPR036942">
    <property type="entry name" value="Beta-barrel_TonB_sf"/>
</dbReference>
<sequence>MLGHQVSRFINHNDVPTDAAGLPLLGAQTTRPESVNQYEAGLKTRLFDRKVTFNLSLFRTDIEDSQAQVTNG</sequence>
<evidence type="ECO:0000313" key="6">
    <source>
        <dbReference type="Proteomes" id="UP000245086"/>
    </source>
</evidence>
<accession>A0A2P2ED21</accession>
<proteinExistence type="predicted"/>
<evidence type="ECO:0000259" key="4">
    <source>
        <dbReference type="Pfam" id="PF00593"/>
    </source>
</evidence>
<organism evidence="5 6">
    <name type="scientific">Candidatus Phycosocius bacilliformis</name>
    <dbReference type="NCBI Taxonomy" id="1445552"/>
    <lineage>
        <taxon>Bacteria</taxon>
        <taxon>Pseudomonadati</taxon>
        <taxon>Pseudomonadota</taxon>
        <taxon>Alphaproteobacteria</taxon>
        <taxon>Caulobacterales</taxon>
        <taxon>Caulobacterales incertae sedis</taxon>
        <taxon>Candidatus Phycosocius</taxon>
    </lineage>
</organism>
<gene>
    <name evidence="5" type="ORF">PbB2_02641</name>
</gene>
<dbReference type="EMBL" id="BFBR01000009">
    <property type="protein sequence ID" value="GBF58950.1"/>
    <property type="molecule type" value="Genomic_DNA"/>
</dbReference>
<dbReference type="AlphaFoldDB" id="A0A2P2ED21"/>
<dbReference type="Proteomes" id="UP000245086">
    <property type="component" value="Unassembled WGS sequence"/>
</dbReference>
<keyword evidence="6" id="KW-1185">Reference proteome</keyword>
<evidence type="ECO:0000256" key="1">
    <source>
        <dbReference type="ARBA" id="ARBA00004442"/>
    </source>
</evidence>
<dbReference type="InterPro" id="IPR000531">
    <property type="entry name" value="Beta-barrel_TonB"/>
</dbReference>
<dbReference type="GO" id="GO:0009279">
    <property type="term" value="C:cell outer membrane"/>
    <property type="evidence" value="ECO:0007669"/>
    <property type="project" value="UniProtKB-SubCell"/>
</dbReference>
<comment type="subcellular location">
    <subcellularLocation>
        <location evidence="1">Cell outer membrane</location>
    </subcellularLocation>
</comment>
<keyword evidence="3" id="KW-0998">Cell outer membrane</keyword>
<dbReference type="Gene3D" id="2.40.170.20">
    <property type="entry name" value="TonB-dependent receptor, beta-barrel domain"/>
    <property type="match status" value="1"/>
</dbReference>
<dbReference type="SUPFAM" id="SSF56935">
    <property type="entry name" value="Porins"/>
    <property type="match status" value="1"/>
</dbReference>
<reference evidence="5 6" key="1">
    <citation type="journal article" date="2018" name="Genome Announc.">
        <title>Draft Genome Sequence of "Candidatus Phycosocius bacilliformis," an Alphaproteobacterial Ectosymbiont of the Hydrocarbon-Producing Green Alga Botryococcus braunii.</title>
        <authorList>
            <person name="Tanabe Y."/>
            <person name="Yamaguchi H."/>
            <person name="Watanabe M.M."/>
        </authorList>
    </citation>
    <scope>NUCLEOTIDE SEQUENCE [LARGE SCALE GENOMIC DNA]</scope>
    <source>
        <strain evidence="5 6">BOTRYCO-2</strain>
    </source>
</reference>
<keyword evidence="2" id="KW-0472">Membrane</keyword>